<keyword evidence="1" id="KW-0443">Lipid metabolism</keyword>
<dbReference type="Proteomes" id="UP001460270">
    <property type="component" value="Unassembled WGS sequence"/>
</dbReference>
<dbReference type="Pfam" id="PF01734">
    <property type="entry name" value="Patatin"/>
    <property type="match status" value="1"/>
</dbReference>
<dbReference type="PANTHER" id="PTHR12406">
    <property type="entry name" value="CALCIUM-INDEPENDENT PHOSPHOLIPASE A2 IPLA2 -RELATED"/>
    <property type="match status" value="1"/>
</dbReference>
<feature type="domain" description="PNPLA" evidence="4">
    <location>
        <begin position="1"/>
        <end position="111"/>
    </location>
</feature>
<sequence>MLHFAKQVRTFRLGPLNPYINVFHWLEHLLRKYVPDDAHKLACGRLAVAMTSLEDGKHIMITEYHSKEDIVQALLCSCFVPGYCGVTPPSFNGMYYLDGGFTGMQPVHPKTPTLTVCPFSGDVDICPSDAPCLWEMVVSGTTLKANGANCGRVINALYPVTLESLEEAFASGYKDAIHFLLRNELAPHLTLSNLPHEKTLLETTKRDADGKEEPESNLTNFGDSTTLQAKKTRDDPTRRLSVMHLDFVEKMVLSNIMTNETMGRVTGRLYSYLLLPLLLMFFTVTQSWHRLQFWFKESPQWIFWTWAGLRHFTVFFYVICISTIRKNIYDRVKNIMMMFMWLNFRAEVEGLPGNLSSTYPLWETKHMRESANERKKLD</sequence>
<dbReference type="GO" id="GO:0019433">
    <property type="term" value="P:triglyceride catabolic process"/>
    <property type="evidence" value="ECO:0007669"/>
    <property type="project" value="TreeGrafter"/>
</dbReference>
<keyword evidence="3" id="KW-1133">Transmembrane helix</keyword>
<dbReference type="GO" id="GO:0005811">
    <property type="term" value="C:lipid droplet"/>
    <property type="evidence" value="ECO:0007669"/>
    <property type="project" value="TreeGrafter"/>
</dbReference>
<evidence type="ECO:0000313" key="6">
    <source>
        <dbReference type="Proteomes" id="UP001460270"/>
    </source>
</evidence>
<dbReference type="SUPFAM" id="SSF52151">
    <property type="entry name" value="FabD/lysophospholipase-like"/>
    <property type="match status" value="1"/>
</dbReference>
<keyword evidence="3" id="KW-0472">Membrane</keyword>
<reference evidence="6" key="1">
    <citation type="submission" date="2024-04" db="EMBL/GenBank/DDBJ databases">
        <title>Salinicola lusitanus LLJ914,a marine bacterium isolated from the Okinawa Trough.</title>
        <authorList>
            <person name="Li J."/>
        </authorList>
    </citation>
    <scope>NUCLEOTIDE SEQUENCE [LARGE SCALE GENOMIC DNA]</scope>
</reference>
<dbReference type="PANTHER" id="PTHR12406:SF46">
    <property type="entry name" value="PATATIN-LIKE PHOSPHOLIPASE DOMAIN-CONTAINING PROTEIN 2"/>
    <property type="match status" value="1"/>
</dbReference>
<dbReference type="Gene3D" id="3.40.1090.10">
    <property type="entry name" value="Cytosolic phospholipase A2 catalytic domain"/>
    <property type="match status" value="1"/>
</dbReference>
<dbReference type="InterPro" id="IPR002641">
    <property type="entry name" value="PNPLA_dom"/>
</dbReference>
<evidence type="ECO:0000256" key="1">
    <source>
        <dbReference type="ARBA" id="ARBA00023098"/>
    </source>
</evidence>
<dbReference type="GO" id="GO:0005737">
    <property type="term" value="C:cytoplasm"/>
    <property type="evidence" value="ECO:0007669"/>
    <property type="project" value="TreeGrafter"/>
</dbReference>
<dbReference type="InterPro" id="IPR016035">
    <property type="entry name" value="Acyl_Trfase/lysoPLipase"/>
</dbReference>
<proteinExistence type="predicted"/>
<gene>
    <name evidence="5" type="ORF">WMY93_027373</name>
</gene>
<dbReference type="GO" id="GO:0004806">
    <property type="term" value="F:triacylglycerol lipase activity"/>
    <property type="evidence" value="ECO:0007669"/>
    <property type="project" value="TreeGrafter"/>
</dbReference>
<accession>A0AAW0MWX0</accession>
<protein>
    <recommendedName>
        <fullName evidence="4">PNPLA domain-containing protein</fullName>
    </recommendedName>
</protein>
<dbReference type="EMBL" id="JBBPFD010000020">
    <property type="protein sequence ID" value="KAK7884250.1"/>
    <property type="molecule type" value="Genomic_DNA"/>
</dbReference>
<comment type="caution">
    <text evidence="5">The sequence shown here is derived from an EMBL/GenBank/DDBJ whole genome shotgun (WGS) entry which is preliminary data.</text>
</comment>
<evidence type="ECO:0000256" key="2">
    <source>
        <dbReference type="PROSITE-ProRule" id="PRU01161"/>
    </source>
</evidence>
<feature type="transmembrane region" description="Helical" evidence="3">
    <location>
        <begin position="301"/>
        <end position="324"/>
    </location>
</feature>
<evidence type="ECO:0000313" key="5">
    <source>
        <dbReference type="EMBL" id="KAK7884250.1"/>
    </source>
</evidence>
<dbReference type="PROSITE" id="PS51635">
    <property type="entry name" value="PNPLA"/>
    <property type="match status" value="1"/>
</dbReference>
<feature type="short sequence motif" description="DGA/G" evidence="2">
    <location>
        <begin position="98"/>
        <end position="100"/>
    </location>
</feature>
<comment type="caution">
    <text evidence="2">Lacks conserved residue(s) required for the propagation of feature annotation.</text>
</comment>
<keyword evidence="6" id="KW-1185">Reference proteome</keyword>
<keyword evidence="3" id="KW-0812">Transmembrane</keyword>
<dbReference type="InterPro" id="IPR033562">
    <property type="entry name" value="PLPL"/>
</dbReference>
<dbReference type="AlphaFoldDB" id="A0AAW0MWX0"/>
<dbReference type="GO" id="GO:0055088">
    <property type="term" value="P:lipid homeostasis"/>
    <property type="evidence" value="ECO:0007669"/>
    <property type="project" value="TreeGrafter"/>
</dbReference>
<evidence type="ECO:0000259" key="4">
    <source>
        <dbReference type="PROSITE" id="PS51635"/>
    </source>
</evidence>
<name>A0AAW0MWX0_9GOBI</name>
<organism evidence="5 6">
    <name type="scientific">Mugilogobius chulae</name>
    <name type="common">yellowstripe goby</name>
    <dbReference type="NCBI Taxonomy" id="88201"/>
    <lineage>
        <taxon>Eukaryota</taxon>
        <taxon>Metazoa</taxon>
        <taxon>Chordata</taxon>
        <taxon>Craniata</taxon>
        <taxon>Vertebrata</taxon>
        <taxon>Euteleostomi</taxon>
        <taxon>Actinopterygii</taxon>
        <taxon>Neopterygii</taxon>
        <taxon>Teleostei</taxon>
        <taxon>Neoteleostei</taxon>
        <taxon>Acanthomorphata</taxon>
        <taxon>Gobiaria</taxon>
        <taxon>Gobiiformes</taxon>
        <taxon>Gobioidei</taxon>
        <taxon>Gobiidae</taxon>
        <taxon>Gobionellinae</taxon>
        <taxon>Mugilogobius</taxon>
    </lineage>
</organism>
<feature type="transmembrane region" description="Helical" evidence="3">
    <location>
        <begin position="269"/>
        <end position="289"/>
    </location>
</feature>
<dbReference type="GO" id="GO:0016020">
    <property type="term" value="C:membrane"/>
    <property type="evidence" value="ECO:0007669"/>
    <property type="project" value="TreeGrafter"/>
</dbReference>
<evidence type="ECO:0000256" key="3">
    <source>
        <dbReference type="SAM" id="Phobius"/>
    </source>
</evidence>